<evidence type="ECO:0000256" key="7">
    <source>
        <dbReference type="SAM" id="MobiDB-lite"/>
    </source>
</evidence>
<evidence type="ECO:0000256" key="6">
    <source>
        <dbReference type="RuleBase" id="RU369006"/>
    </source>
</evidence>
<organism evidence="9">
    <name type="scientific">Amblyomma triste</name>
    <name type="common">Neotropical tick</name>
    <dbReference type="NCBI Taxonomy" id="251400"/>
    <lineage>
        <taxon>Eukaryota</taxon>
        <taxon>Metazoa</taxon>
        <taxon>Ecdysozoa</taxon>
        <taxon>Arthropoda</taxon>
        <taxon>Chelicerata</taxon>
        <taxon>Arachnida</taxon>
        <taxon>Acari</taxon>
        <taxon>Parasitiformes</taxon>
        <taxon>Ixodida</taxon>
        <taxon>Ixodoidea</taxon>
        <taxon>Ixodidae</taxon>
        <taxon>Amblyomminae</taxon>
        <taxon>Amblyomma</taxon>
    </lineage>
</organism>
<evidence type="ECO:0000313" key="9">
    <source>
        <dbReference type="EMBL" id="JAC30567.1"/>
    </source>
</evidence>
<evidence type="ECO:0000256" key="5">
    <source>
        <dbReference type="ARBA" id="ARBA00023180"/>
    </source>
</evidence>
<dbReference type="GO" id="GO:0005576">
    <property type="term" value="C:extracellular region"/>
    <property type="evidence" value="ECO:0007669"/>
    <property type="project" value="UniProtKB-SubCell"/>
</dbReference>
<feature type="chain" id="PRO_5001520860" description="Evasin" evidence="8">
    <location>
        <begin position="20"/>
        <end position="145"/>
    </location>
</feature>
<feature type="signal peptide" evidence="8">
    <location>
        <begin position="1"/>
        <end position="19"/>
    </location>
</feature>
<dbReference type="AlphaFoldDB" id="A0A023G9M8"/>
<comment type="function">
    <text evidence="6">Salivary chemokine-binding protein which binds to host chemokines.</text>
</comment>
<evidence type="ECO:0000256" key="8">
    <source>
        <dbReference type="SAM" id="SignalP"/>
    </source>
</evidence>
<protein>
    <recommendedName>
        <fullName evidence="6">Evasin</fullName>
    </recommendedName>
</protein>
<comment type="subcellular location">
    <subcellularLocation>
        <location evidence="1 6">Secreted</location>
    </subcellularLocation>
</comment>
<dbReference type="EMBL" id="GBBM01004851">
    <property type="protein sequence ID" value="JAC30567.1"/>
    <property type="molecule type" value="mRNA"/>
</dbReference>
<name>A0A023G9M8_AMBTT</name>
<proteinExistence type="evidence at transcript level"/>
<evidence type="ECO:0000256" key="2">
    <source>
        <dbReference type="ARBA" id="ARBA00022525"/>
    </source>
</evidence>
<dbReference type="Gene3D" id="2.30.130.100">
    <property type="match status" value="1"/>
</dbReference>
<keyword evidence="5 6" id="KW-0325">Glycoprotein</keyword>
<keyword evidence="4 6" id="KW-1015">Disulfide bond</keyword>
<dbReference type="GO" id="GO:0019957">
    <property type="term" value="F:C-C chemokine binding"/>
    <property type="evidence" value="ECO:0007669"/>
    <property type="project" value="InterPro"/>
</dbReference>
<dbReference type="Pfam" id="PF19429">
    <property type="entry name" value="EVA_Class_A"/>
    <property type="match status" value="1"/>
</dbReference>
<accession>A0A023G9M8</accession>
<keyword evidence="3 6" id="KW-0732">Signal</keyword>
<evidence type="ECO:0000256" key="1">
    <source>
        <dbReference type="ARBA" id="ARBA00004613"/>
    </source>
</evidence>
<feature type="region of interest" description="Disordered" evidence="7">
    <location>
        <begin position="24"/>
        <end position="44"/>
    </location>
</feature>
<reference evidence="9" key="1">
    <citation type="submission" date="2014-03" db="EMBL/GenBank/DDBJ databases">
        <title>The sialotranscriptome of Amblyomma triste, Amblyomma parvum and Amblyomma cajennense ticks, uncovered by 454-based RNA-seq.</title>
        <authorList>
            <person name="Garcia G.R."/>
            <person name="Gardinassi L.G."/>
            <person name="Ribeiro J.M."/>
            <person name="Anatriello E."/>
            <person name="Ferreira B.R."/>
            <person name="Moreira H.N."/>
            <person name="Mafra C."/>
            <person name="Olegario M.M."/>
            <person name="Szabo P.J."/>
            <person name="Miranda-Santos I.K."/>
            <person name="Maruyama S.R."/>
        </authorList>
    </citation>
    <scope>NUCLEOTIDE SEQUENCE</scope>
    <source>
        <strain evidence="9">Mato Grasso do Sul</strain>
        <tissue evidence="9">Salivary glands</tissue>
    </source>
</reference>
<evidence type="ECO:0000256" key="3">
    <source>
        <dbReference type="ARBA" id="ARBA00022729"/>
    </source>
</evidence>
<keyword evidence="2 6" id="KW-0964">Secreted</keyword>
<sequence length="145" mass="16196">MWFAWIFALIVGFASLVTSKESVPPAQGCGEDPPTTSPSPPPNKEHGFYKDGKGCLHYFLESYSGHYTTTCTKTCGRTKYTYRGIQPCMRLLENTLSERADTRPAQPTYCRLGRCFFSRCILGPKIQKCSVPNNITETPNNSKAE</sequence>
<evidence type="ECO:0000256" key="4">
    <source>
        <dbReference type="ARBA" id="ARBA00023157"/>
    </source>
</evidence>
<dbReference type="InterPro" id="IPR045797">
    <property type="entry name" value="EVA_Class_A"/>
</dbReference>